<reference evidence="1 2" key="1">
    <citation type="submission" date="2019-03" db="EMBL/GenBank/DDBJ databases">
        <title>Single cell metagenomics reveals metabolic interactions within the superorganism composed of flagellate Streblomastix strix and complex community of Bacteroidetes bacteria on its surface.</title>
        <authorList>
            <person name="Treitli S.C."/>
            <person name="Kolisko M."/>
            <person name="Husnik F."/>
            <person name="Keeling P."/>
            <person name="Hampl V."/>
        </authorList>
    </citation>
    <scope>NUCLEOTIDE SEQUENCE [LARGE SCALE GENOMIC DNA]</scope>
    <source>
        <strain evidence="1">ST1C</strain>
    </source>
</reference>
<dbReference type="EMBL" id="SNRW01004391">
    <property type="protein sequence ID" value="KAA6387408.1"/>
    <property type="molecule type" value="Genomic_DNA"/>
</dbReference>
<dbReference type="AlphaFoldDB" id="A0A5J4VXW2"/>
<comment type="caution">
    <text evidence="1">The sequence shown here is derived from an EMBL/GenBank/DDBJ whole genome shotgun (WGS) entry which is preliminary data.</text>
</comment>
<evidence type="ECO:0000313" key="2">
    <source>
        <dbReference type="Proteomes" id="UP000324800"/>
    </source>
</evidence>
<proteinExistence type="predicted"/>
<gene>
    <name evidence="1" type="ORF">EZS28_017067</name>
</gene>
<protein>
    <submittedName>
        <fullName evidence="1">Uncharacterized protein</fullName>
    </submittedName>
</protein>
<organism evidence="1 2">
    <name type="scientific">Streblomastix strix</name>
    <dbReference type="NCBI Taxonomy" id="222440"/>
    <lineage>
        <taxon>Eukaryota</taxon>
        <taxon>Metamonada</taxon>
        <taxon>Preaxostyla</taxon>
        <taxon>Oxymonadida</taxon>
        <taxon>Streblomastigidae</taxon>
        <taxon>Streblomastix</taxon>
    </lineage>
</organism>
<evidence type="ECO:0000313" key="1">
    <source>
        <dbReference type="EMBL" id="KAA6387408.1"/>
    </source>
</evidence>
<name>A0A5J4VXW2_9EUKA</name>
<sequence length="135" mass="15659">MSLSSIATSLYYEMVKLRCFSRNFPRAKTRHNLSKNFNSIDVVCQKENVIDPRIPISRKIELNERLIRRLSAGYSSDCQKRFAKCQGTIPQCQYRRLSQALAILTQDNVFARFLHQHNSFNASSGKIIIQVQLMF</sequence>
<accession>A0A5J4VXW2</accession>
<dbReference type="Proteomes" id="UP000324800">
    <property type="component" value="Unassembled WGS sequence"/>
</dbReference>